<keyword evidence="3" id="KW-1185">Reference proteome</keyword>
<protein>
    <submittedName>
        <fullName evidence="2">TMhelix containing protein</fullName>
    </submittedName>
</protein>
<reference evidence="2 3" key="1">
    <citation type="submission" date="2017-11" db="EMBL/GenBank/DDBJ databases">
        <title>A major lineage of nontailed dsDNA viruses as unrecognized killers of marine bacteria.</title>
        <authorList>
            <person name="Kauffman K.M."/>
            <person name="Hussain F.A."/>
            <person name="Yang J."/>
            <person name="Arevalo P."/>
            <person name="Brown J.M."/>
            <person name="Chang W.K."/>
            <person name="VanInsberghe D."/>
            <person name="Elsherbini J."/>
            <person name="Cutler M.B."/>
            <person name="Kelly L."/>
            <person name="Polz M.F."/>
        </authorList>
    </citation>
    <scope>NUCLEOTIDE SEQUENCE [LARGE SCALE GENOMIC DNA]</scope>
</reference>
<proteinExistence type="predicted"/>
<organism evidence="2 3">
    <name type="scientific">Vibrio phage 1.188.A._10N.286.51.A6</name>
    <dbReference type="NCBI Taxonomy" id="1881217"/>
    <lineage>
        <taxon>Viruses</taxon>
        <taxon>Duplodnaviria</taxon>
        <taxon>Heunggongvirae</taxon>
        <taxon>Uroviricota</taxon>
        <taxon>Caudoviricetes</taxon>
        <taxon>Schitoviridae</taxon>
        <taxon>Mukerjeevirus</taxon>
        <taxon>Mukerjeevirus mv51A6</taxon>
    </lineage>
</organism>
<keyword evidence="1" id="KW-0472">Membrane</keyword>
<sequence length="55" mass="5978">MSKFDAFFMAVVFWTVIAVIGIELVAGMDVLSEGFTSLFALITEPPKEPVVISVN</sequence>
<accession>A0A2I7RJ20</accession>
<dbReference type="EMBL" id="MG592554">
    <property type="protein sequence ID" value="AUR93649.1"/>
    <property type="molecule type" value="Genomic_DNA"/>
</dbReference>
<keyword evidence="1" id="KW-0812">Transmembrane</keyword>
<evidence type="ECO:0000256" key="1">
    <source>
        <dbReference type="SAM" id="Phobius"/>
    </source>
</evidence>
<keyword evidence="1" id="KW-1133">Transmembrane helix</keyword>
<evidence type="ECO:0000313" key="2">
    <source>
        <dbReference type="EMBL" id="AUR93649.1"/>
    </source>
</evidence>
<evidence type="ECO:0000313" key="3">
    <source>
        <dbReference type="Proteomes" id="UP000267783"/>
    </source>
</evidence>
<dbReference type="Proteomes" id="UP000267783">
    <property type="component" value="Segment"/>
</dbReference>
<feature type="transmembrane region" description="Helical" evidence="1">
    <location>
        <begin position="6"/>
        <end position="26"/>
    </location>
</feature>
<gene>
    <name evidence="2" type="ORF">NVP1188A_81</name>
</gene>
<name>A0A2I7RJ20_9CAUD</name>